<protein>
    <submittedName>
        <fullName evidence="2">DUF1622 domain-containing protein</fullName>
    </submittedName>
</protein>
<proteinExistence type="predicted"/>
<reference evidence="2 3" key="1">
    <citation type="submission" date="2020-06" db="EMBL/GenBank/DDBJ databases">
        <title>Reclassification of Facklamia ignava, Facklamia soureckii and Facklami tabacinasalis as Falseniella iganva gen. nov., comb. nov., Hutsoniella ignava gen. nov., comb. nov., and Ruoffia tabacinasalis gen. nov., comb. nov and description of Ruoffia haltotolerans sp. nov., isolated from hypersaline Inland Sea of Qatar.</title>
        <authorList>
            <person name="Fotedar R."/>
            <person name="Sankaranarayanan K."/>
            <person name="Lawson P."/>
            <person name="Caldwell M."/>
            <person name="Zeyara A."/>
            <person name="Al Malki A."/>
            <person name="Ali M."/>
        </authorList>
    </citation>
    <scope>NUCLEOTIDE SEQUENCE [LARGE SCALE GENOMIC DNA]</scope>
    <source>
        <strain evidence="2 3">INB8</strain>
    </source>
</reference>
<accession>A0A839A328</accession>
<comment type="caution">
    <text evidence="2">The sequence shown here is derived from an EMBL/GenBank/DDBJ whole genome shotgun (WGS) entry which is preliminary data.</text>
</comment>
<organism evidence="2 3">
    <name type="scientific">Ruoffia halotolerans</name>
    <dbReference type="NCBI Taxonomy" id="2748684"/>
    <lineage>
        <taxon>Bacteria</taxon>
        <taxon>Bacillati</taxon>
        <taxon>Bacillota</taxon>
        <taxon>Bacilli</taxon>
        <taxon>Lactobacillales</taxon>
        <taxon>Aerococcaceae</taxon>
        <taxon>Ruoffia</taxon>
    </lineage>
</organism>
<keyword evidence="1" id="KW-1133">Transmembrane helix</keyword>
<keyword evidence="3" id="KW-1185">Reference proteome</keyword>
<dbReference type="Pfam" id="PF07784">
    <property type="entry name" value="DUF1622"/>
    <property type="match status" value="1"/>
</dbReference>
<dbReference type="AlphaFoldDB" id="A0A839A328"/>
<keyword evidence="1" id="KW-0472">Membrane</keyword>
<keyword evidence="1" id="KW-0812">Transmembrane</keyword>
<dbReference type="Proteomes" id="UP000571018">
    <property type="component" value="Unassembled WGS sequence"/>
</dbReference>
<dbReference type="RefSeq" id="WP_218929939.1">
    <property type="nucleotide sequence ID" value="NZ_JACAOA010000001.1"/>
</dbReference>
<evidence type="ECO:0000256" key="1">
    <source>
        <dbReference type="SAM" id="Phobius"/>
    </source>
</evidence>
<dbReference type="InterPro" id="IPR012427">
    <property type="entry name" value="DUF1622"/>
</dbReference>
<feature type="transmembrane region" description="Helical" evidence="1">
    <location>
        <begin position="14"/>
        <end position="37"/>
    </location>
</feature>
<evidence type="ECO:0000313" key="2">
    <source>
        <dbReference type="EMBL" id="MBA5728198.1"/>
    </source>
</evidence>
<feature type="transmembrane region" description="Helical" evidence="1">
    <location>
        <begin position="81"/>
        <end position="100"/>
    </location>
</feature>
<dbReference type="PANTHER" id="PTHR38468">
    <property type="entry name" value="SLL0939 PROTEIN"/>
    <property type="match status" value="1"/>
</dbReference>
<evidence type="ECO:0000313" key="3">
    <source>
        <dbReference type="Proteomes" id="UP000571018"/>
    </source>
</evidence>
<dbReference type="PANTHER" id="PTHR38468:SF1">
    <property type="entry name" value="SLL0939 PROTEIN"/>
    <property type="match status" value="1"/>
</dbReference>
<dbReference type="EMBL" id="JACAOA010000001">
    <property type="protein sequence ID" value="MBA5728198.1"/>
    <property type="molecule type" value="Genomic_DNA"/>
</dbReference>
<gene>
    <name evidence="2" type="ORF">HW423_00120</name>
</gene>
<name>A0A839A328_9LACT</name>
<sequence length="121" mass="13852">MFLEELIQIVSPPIIHILELIGIFIIFFGSLKVLWIFMKSGFNFHDKAITITLGEVLALSLQFKLGAEVIKTVVIRDLQELIVLTVVVILRIVLSVVVHWEVKNANMEERERLMTDSDSFD</sequence>